<evidence type="ECO:0000313" key="3">
    <source>
        <dbReference type="Proteomes" id="UP000183567"/>
    </source>
</evidence>
<keyword evidence="3" id="KW-1185">Reference proteome</keyword>
<evidence type="ECO:0000256" key="1">
    <source>
        <dbReference type="SAM" id="Coils"/>
    </source>
</evidence>
<sequence length="81" mass="9457">MVRGRKKDLTVPPTRQLTLQRDYRARKARYISELEERCSRAEEENVRLRRELELARATIPFAPPREVYTLFLGAGVIRATA</sequence>
<dbReference type="Gene3D" id="1.20.5.170">
    <property type="match status" value="1"/>
</dbReference>
<evidence type="ECO:0008006" key="4">
    <source>
        <dbReference type="Google" id="ProtNLM"/>
    </source>
</evidence>
<name>A0A1J8QD08_9AGAM</name>
<dbReference type="EMBL" id="LVVM01001801">
    <property type="protein sequence ID" value="OJA17843.1"/>
    <property type="molecule type" value="Genomic_DNA"/>
</dbReference>
<dbReference type="Proteomes" id="UP000183567">
    <property type="component" value="Unassembled WGS sequence"/>
</dbReference>
<accession>A0A1J8QD08</accession>
<protein>
    <recommendedName>
        <fullName evidence="4">BZIP domain-containing protein</fullName>
    </recommendedName>
</protein>
<organism evidence="2 3">
    <name type="scientific">Rhizopogon vesiculosus</name>
    <dbReference type="NCBI Taxonomy" id="180088"/>
    <lineage>
        <taxon>Eukaryota</taxon>
        <taxon>Fungi</taxon>
        <taxon>Dikarya</taxon>
        <taxon>Basidiomycota</taxon>
        <taxon>Agaricomycotina</taxon>
        <taxon>Agaricomycetes</taxon>
        <taxon>Agaricomycetidae</taxon>
        <taxon>Boletales</taxon>
        <taxon>Suillineae</taxon>
        <taxon>Rhizopogonaceae</taxon>
        <taxon>Rhizopogon</taxon>
    </lineage>
</organism>
<feature type="coiled-coil region" evidence="1">
    <location>
        <begin position="24"/>
        <end position="58"/>
    </location>
</feature>
<dbReference type="GO" id="GO:0003700">
    <property type="term" value="F:DNA-binding transcription factor activity"/>
    <property type="evidence" value="ECO:0007669"/>
    <property type="project" value="InterPro"/>
</dbReference>
<dbReference type="OrthoDB" id="3365874at2759"/>
<reference evidence="2 3" key="1">
    <citation type="submission" date="2016-03" db="EMBL/GenBank/DDBJ databases">
        <title>Comparative genomics of the ectomycorrhizal sister species Rhizopogon vinicolor and Rhizopogon vesiculosus (Basidiomycota: Boletales) reveals a divergence of the mating type B locus.</title>
        <authorList>
            <person name="Mujic A.B."/>
            <person name="Kuo A."/>
            <person name="Tritt A."/>
            <person name="Lipzen A."/>
            <person name="Chen C."/>
            <person name="Johnson J."/>
            <person name="Sharma A."/>
            <person name="Barry K."/>
            <person name="Grigoriev I.V."/>
            <person name="Spatafora J.W."/>
        </authorList>
    </citation>
    <scope>NUCLEOTIDE SEQUENCE [LARGE SCALE GENOMIC DNA]</scope>
    <source>
        <strain evidence="2 3">AM-OR11-056</strain>
    </source>
</reference>
<dbReference type="AlphaFoldDB" id="A0A1J8QD08"/>
<proteinExistence type="predicted"/>
<comment type="caution">
    <text evidence="2">The sequence shown here is derived from an EMBL/GenBank/DDBJ whole genome shotgun (WGS) entry which is preliminary data.</text>
</comment>
<keyword evidence="1" id="KW-0175">Coiled coil</keyword>
<dbReference type="InterPro" id="IPR046347">
    <property type="entry name" value="bZIP_sf"/>
</dbReference>
<evidence type="ECO:0000313" key="2">
    <source>
        <dbReference type="EMBL" id="OJA17843.1"/>
    </source>
</evidence>
<dbReference type="SUPFAM" id="SSF57959">
    <property type="entry name" value="Leucine zipper domain"/>
    <property type="match status" value="1"/>
</dbReference>
<gene>
    <name evidence="2" type="ORF">AZE42_03316</name>
</gene>